<comment type="catalytic activity">
    <reaction evidence="1">
        <text>Random hydrolysis of (1-&gt;4)-beta-D-mannosidic linkages in mannans, galactomannans and glucomannans.</text>
        <dbReference type="EC" id="3.2.1.78"/>
    </reaction>
</comment>
<evidence type="ECO:0000256" key="2">
    <source>
        <dbReference type="ARBA" id="ARBA00004613"/>
    </source>
</evidence>
<dbReference type="SUPFAM" id="SSF51445">
    <property type="entry name" value="(Trans)glycosidases"/>
    <property type="match status" value="1"/>
</dbReference>
<evidence type="ECO:0000256" key="3">
    <source>
        <dbReference type="ARBA" id="ARBA00005641"/>
    </source>
</evidence>
<feature type="region of interest" description="Disordered" evidence="9">
    <location>
        <begin position="338"/>
        <end position="361"/>
    </location>
</feature>
<dbReference type="GO" id="GO:0016985">
    <property type="term" value="F:mannan endo-1,4-beta-mannosidase activity"/>
    <property type="evidence" value="ECO:0007669"/>
    <property type="project" value="UniProtKB-EC"/>
</dbReference>
<evidence type="ECO:0000256" key="4">
    <source>
        <dbReference type="ARBA" id="ARBA00012706"/>
    </source>
</evidence>
<dbReference type="EC" id="3.2.1.78" evidence="4"/>
<gene>
    <name evidence="12" type="ORF">ZIOFF_059604</name>
</gene>
<evidence type="ECO:0000256" key="6">
    <source>
        <dbReference type="ARBA" id="ARBA00022729"/>
    </source>
</evidence>
<keyword evidence="7" id="KW-0378">Hydrolase</keyword>
<dbReference type="PANTHER" id="PTHR31451:SF39">
    <property type="entry name" value="MANNAN ENDO-1,4-BETA-MANNOSIDASE 1"/>
    <property type="match status" value="1"/>
</dbReference>
<name>A0A8J5FL05_ZINOF</name>
<comment type="caution">
    <text evidence="12">The sequence shown here is derived from an EMBL/GenBank/DDBJ whole genome shotgun (WGS) entry which is preliminary data.</text>
</comment>
<accession>A0A8J5FL05</accession>
<dbReference type="Proteomes" id="UP000734854">
    <property type="component" value="Unassembled WGS sequence"/>
</dbReference>
<evidence type="ECO:0000256" key="8">
    <source>
        <dbReference type="ARBA" id="ARBA00023295"/>
    </source>
</evidence>
<dbReference type="GO" id="GO:0000272">
    <property type="term" value="P:polysaccharide catabolic process"/>
    <property type="evidence" value="ECO:0007669"/>
    <property type="project" value="InterPro"/>
</dbReference>
<evidence type="ECO:0000313" key="13">
    <source>
        <dbReference type="Proteomes" id="UP000734854"/>
    </source>
</evidence>
<protein>
    <recommendedName>
        <fullName evidence="4">mannan endo-1,4-beta-mannosidase</fullName>
        <ecNumber evidence="4">3.2.1.78</ecNumber>
    </recommendedName>
</protein>
<feature type="chain" id="PRO_5035313547" description="mannan endo-1,4-beta-mannosidase" evidence="10">
    <location>
        <begin position="26"/>
        <end position="444"/>
    </location>
</feature>
<evidence type="ECO:0000256" key="5">
    <source>
        <dbReference type="ARBA" id="ARBA00022525"/>
    </source>
</evidence>
<comment type="similarity">
    <text evidence="3">Belongs to the glycosyl hydrolase 5 (cellulase A) family.</text>
</comment>
<organism evidence="12 13">
    <name type="scientific">Zingiber officinale</name>
    <name type="common">Ginger</name>
    <name type="synonym">Amomum zingiber</name>
    <dbReference type="NCBI Taxonomy" id="94328"/>
    <lineage>
        <taxon>Eukaryota</taxon>
        <taxon>Viridiplantae</taxon>
        <taxon>Streptophyta</taxon>
        <taxon>Embryophyta</taxon>
        <taxon>Tracheophyta</taxon>
        <taxon>Spermatophyta</taxon>
        <taxon>Magnoliopsida</taxon>
        <taxon>Liliopsida</taxon>
        <taxon>Zingiberales</taxon>
        <taxon>Zingiberaceae</taxon>
        <taxon>Zingiber</taxon>
    </lineage>
</organism>
<keyword evidence="6 10" id="KW-0732">Signal</keyword>
<keyword evidence="13" id="KW-1185">Reference proteome</keyword>
<keyword evidence="5" id="KW-0964">Secreted</keyword>
<dbReference type="InterPro" id="IPR001547">
    <property type="entry name" value="Glyco_hydro_5"/>
</dbReference>
<evidence type="ECO:0000259" key="11">
    <source>
        <dbReference type="Pfam" id="PF26410"/>
    </source>
</evidence>
<dbReference type="GO" id="GO:0005576">
    <property type="term" value="C:extracellular region"/>
    <property type="evidence" value="ECO:0007669"/>
    <property type="project" value="UniProtKB-SubCell"/>
</dbReference>
<sequence>MEGRHRPVVAREFVMLLLLLGLSASGFGATAVYGGGGGVGFVRRNGTQFVVDAAGGGRKPLEGINGFNAYWLMYKASFPEERWKVRAAFRDAAAHGLTVVRTWAFRDGGFRPLQASPGVYNEDVFQGLDYVISEANKYKIRLILSLVNNFDSFGGRRQYIEWAREAGHCLSSDDDFYTGNITKDYYKNHVKAILTRVNIINGLSYKDDPAIFAWELINEPRCVSDLSGITLQGWIEEMAEYVKSIDDNHMLEVGLEGFYGQSTPNRKKFNLIYDMGTDFISNNLVKGIDFATVHVYPDEWMPWSTNQTQMAFLDGWLRSHIADADAVLSMPLLVSEFGKKHSPASSSSSNGRRRSRRNAVGDERQSVYASVYDAVYASASGGGSCRGGLFWQLLLGEEAMDDMRDGYEVVFSESPFLEHLIDMQSRRLNNLSDYPVIDSRVDDN</sequence>
<evidence type="ECO:0000256" key="9">
    <source>
        <dbReference type="SAM" id="MobiDB-lite"/>
    </source>
</evidence>
<dbReference type="Gene3D" id="3.20.20.80">
    <property type="entry name" value="Glycosidases"/>
    <property type="match status" value="1"/>
</dbReference>
<dbReference type="InterPro" id="IPR017853">
    <property type="entry name" value="GH"/>
</dbReference>
<comment type="subcellular location">
    <subcellularLocation>
        <location evidence="2">Secreted</location>
    </subcellularLocation>
</comment>
<dbReference type="PANTHER" id="PTHR31451">
    <property type="match status" value="1"/>
</dbReference>
<evidence type="ECO:0000313" key="12">
    <source>
        <dbReference type="EMBL" id="KAG6482964.1"/>
    </source>
</evidence>
<feature type="domain" description="Glycoside hydrolase family 5" evidence="11">
    <location>
        <begin position="41"/>
        <end position="391"/>
    </location>
</feature>
<keyword evidence="8" id="KW-0326">Glycosidase</keyword>
<feature type="signal peptide" evidence="10">
    <location>
        <begin position="1"/>
        <end position="25"/>
    </location>
</feature>
<proteinExistence type="inferred from homology"/>
<evidence type="ECO:0000256" key="10">
    <source>
        <dbReference type="SAM" id="SignalP"/>
    </source>
</evidence>
<evidence type="ECO:0000256" key="1">
    <source>
        <dbReference type="ARBA" id="ARBA00001678"/>
    </source>
</evidence>
<dbReference type="EMBL" id="JACMSC010000016">
    <property type="protein sequence ID" value="KAG6482964.1"/>
    <property type="molecule type" value="Genomic_DNA"/>
</dbReference>
<evidence type="ECO:0000256" key="7">
    <source>
        <dbReference type="ARBA" id="ARBA00022801"/>
    </source>
</evidence>
<dbReference type="AlphaFoldDB" id="A0A8J5FL05"/>
<dbReference type="InterPro" id="IPR045053">
    <property type="entry name" value="MAN-like"/>
</dbReference>
<reference evidence="12 13" key="1">
    <citation type="submission" date="2020-08" db="EMBL/GenBank/DDBJ databases">
        <title>Plant Genome Project.</title>
        <authorList>
            <person name="Zhang R.-G."/>
        </authorList>
    </citation>
    <scope>NUCLEOTIDE SEQUENCE [LARGE SCALE GENOMIC DNA]</scope>
    <source>
        <tissue evidence="12">Rhizome</tissue>
    </source>
</reference>
<dbReference type="FunFam" id="3.20.20.80:FF:000012">
    <property type="entry name" value="Mannan endo-1,4-beta-mannosidase 6"/>
    <property type="match status" value="1"/>
</dbReference>
<dbReference type="Pfam" id="PF26410">
    <property type="entry name" value="GH5_mannosidase"/>
    <property type="match status" value="1"/>
</dbReference>